<dbReference type="Gene3D" id="3.20.20.60">
    <property type="entry name" value="Phosphoenolpyruvate-binding domains"/>
    <property type="match status" value="1"/>
</dbReference>
<dbReference type="InterPro" id="IPR050251">
    <property type="entry name" value="HpcH-HpaI_aldolase"/>
</dbReference>
<accession>X1PA02</accession>
<sequence>SEQNEVAVIIHIEGIEGIQHFDEISQVEDIDVIFIGPYDMSQSLGIPGQVNNPILTKEIEKLVEKCRQKNKHVGIYADNVETARRYKDLGVKYIAVSVDLNIFGRACSSLAEKLKAL</sequence>
<gene>
    <name evidence="5" type="ORF">S06H3_36043</name>
</gene>
<protein>
    <recommendedName>
        <fullName evidence="4">HpcH/HpaI aldolase/citrate lyase domain-containing protein</fullName>
    </recommendedName>
</protein>
<evidence type="ECO:0000256" key="2">
    <source>
        <dbReference type="ARBA" id="ARBA00022723"/>
    </source>
</evidence>
<reference evidence="5" key="1">
    <citation type="journal article" date="2014" name="Front. Microbiol.">
        <title>High frequency of phylogenetically diverse reductive dehalogenase-homologous genes in deep subseafloor sedimentary metagenomes.</title>
        <authorList>
            <person name="Kawai M."/>
            <person name="Futagami T."/>
            <person name="Toyoda A."/>
            <person name="Takaki Y."/>
            <person name="Nishi S."/>
            <person name="Hori S."/>
            <person name="Arai W."/>
            <person name="Tsubouchi T."/>
            <person name="Morono Y."/>
            <person name="Uchiyama I."/>
            <person name="Ito T."/>
            <person name="Fujiyama A."/>
            <person name="Inagaki F."/>
            <person name="Takami H."/>
        </authorList>
    </citation>
    <scope>NUCLEOTIDE SEQUENCE</scope>
    <source>
        <strain evidence="5">Expedition CK06-06</strain>
    </source>
</reference>
<dbReference type="InterPro" id="IPR015813">
    <property type="entry name" value="Pyrv/PenolPyrv_kinase-like_dom"/>
</dbReference>
<evidence type="ECO:0000256" key="1">
    <source>
        <dbReference type="ARBA" id="ARBA00005568"/>
    </source>
</evidence>
<dbReference type="Pfam" id="PF03328">
    <property type="entry name" value="HpcH_HpaI"/>
    <property type="match status" value="1"/>
</dbReference>
<comment type="similarity">
    <text evidence="1">Belongs to the HpcH/HpaI aldolase family.</text>
</comment>
<dbReference type="GO" id="GO:0016832">
    <property type="term" value="F:aldehyde-lyase activity"/>
    <property type="evidence" value="ECO:0007669"/>
    <property type="project" value="TreeGrafter"/>
</dbReference>
<evidence type="ECO:0000313" key="5">
    <source>
        <dbReference type="EMBL" id="GAI27754.1"/>
    </source>
</evidence>
<evidence type="ECO:0000259" key="4">
    <source>
        <dbReference type="Pfam" id="PF03328"/>
    </source>
</evidence>
<comment type="caution">
    <text evidence="5">The sequence shown here is derived from an EMBL/GenBank/DDBJ whole genome shotgun (WGS) entry which is preliminary data.</text>
</comment>
<proteinExistence type="inferred from homology"/>
<feature type="non-terminal residue" evidence="5">
    <location>
        <position position="1"/>
    </location>
</feature>
<keyword evidence="3" id="KW-0456">Lyase</keyword>
<keyword evidence="2" id="KW-0479">Metal-binding</keyword>
<organism evidence="5">
    <name type="scientific">marine sediment metagenome</name>
    <dbReference type="NCBI Taxonomy" id="412755"/>
    <lineage>
        <taxon>unclassified sequences</taxon>
        <taxon>metagenomes</taxon>
        <taxon>ecological metagenomes</taxon>
    </lineage>
</organism>
<dbReference type="EMBL" id="BARV01021800">
    <property type="protein sequence ID" value="GAI27754.1"/>
    <property type="molecule type" value="Genomic_DNA"/>
</dbReference>
<dbReference type="AlphaFoldDB" id="X1PA02"/>
<dbReference type="SUPFAM" id="SSF51621">
    <property type="entry name" value="Phosphoenolpyruvate/pyruvate domain"/>
    <property type="match status" value="1"/>
</dbReference>
<dbReference type="PANTHER" id="PTHR30502:SF0">
    <property type="entry name" value="PHOSPHOENOLPYRUVATE CARBOXYLASE FAMILY PROTEIN"/>
    <property type="match status" value="1"/>
</dbReference>
<dbReference type="GO" id="GO:0046872">
    <property type="term" value="F:metal ion binding"/>
    <property type="evidence" value="ECO:0007669"/>
    <property type="project" value="UniProtKB-KW"/>
</dbReference>
<dbReference type="PANTHER" id="PTHR30502">
    <property type="entry name" value="2-KETO-3-DEOXY-L-RHAMNONATE ALDOLASE"/>
    <property type="match status" value="1"/>
</dbReference>
<dbReference type="InterPro" id="IPR005000">
    <property type="entry name" value="Aldolase/citrate-lyase_domain"/>
</dbReference>
<name>X1PA02_9ZZZZ</name>
<dbReference type="GO" id="GO:0005737">
    <property type="term" value="C:cytoplasm"/>
    <property type="evidence" value="ECO:0007669"/>
    <property type="project" value="TreeGrafter"/>
</dbReference>
<evidence type="ECO:0000256" key="3">
    <source>
        <dbReference type="ARBA" id="ARBA00023239"/>
    </source>
</evidence>
<dbReference type="InterPro" id="IPR040442">
    <property type="entry name" value="Pyrv_kinase-like_dom_sf"/>
</dbReference>
<feature type="domain" description="HpcH/HpaI aldolase/citrate lyase" evidence="4">
    <location>
        <begin position="2"/>
        <end position="103"/>
    </location>
</feature>